<keyword evidence="6" id="KW-0539">Nucleus</keyword>
<accession>A0A8A3P874</accession>
<keyword evidence="5 8" id="KW-0175">Coiled coil</keyword>
<dbReference type="GO" id="GO:0000775">
    <property type="term" value="C:chromosome, centromeric region"/>
    <property type="evidence" value="ECO:0007669"/>
    <property type="project" value="UniProtKB-SubCell"/>
</dbReference>
<evidence type="ECO:0000256" key="9">
    <source>
        <dbReference type="SAM" id="MobiDB-lite"/>
    </source>
</evidence>
<keyword evidence="4" id="KW-0158">Chromosome</keyword>
<evidence type="ECO:0000256" key="1">
    <source>
        <dbReference type="ARBA" id="ARBA00004123"/>
    </source>
</evidence>
<name>A0A8A3P874_9HELO</name>
<keyword evidence="11" id="KW-1185">Reference proteome</keyword>
<evidence type="ECO:0000256" key="6">
    <source>
        <dbReference type="ARBA" id="ARBA00023242"/>
    </source>
</evidence>
<evidence type="ECO:0008006" key="12">
    <source>
        <dbReference type="Google" id="ProtNLM"/>
    </source>
</evidence>
<evidence type="ECO:0000256" key="8">
    <source>
        <dbReference type="SAM" id="Coils"/>
    </source>
</evidence>
<gene>
    <name evidence="10" type="ORF">DSL72_003710</name>
</gene>
<feature type="region of interest" description="Disordered" evidence="9">
    <location>
        <begin position="223"/>
        <end position="274"/>
    </location>
</feature>
<reference evidence="10" key="1">
    <citation type="submission" date="2020-10" db="EMBL/GenBank/DDBJ databases">
        <title>Genome Sequence of Monilinia vaccinii-corymbosi Sheds Light on Mummy Berry Disease Infection of Blueberry and Mating Type.</title>
        <authorList>
            <person name="Yow A.G."/>
            <person name="Zhang Y."/>
            <person name="Bansal K."/>
            <person name="Eacker S.M."/>
            <person name="Sullivan S."/>
            <person name="Liachko I."/>
            <person name="Cubeta M.A."/>
            <person name="Rollins J.A."/>
            <person name="Ashrafi H."/>
        </authorList>
    </citation>
    <scope>NUCLEOTIDE SEQUENCE</scope>
    <source>
        <strain evidence="10">RL-1</strain>
    </source>
</reference>
<sequence length="343" mass="38356">MDPEDIDHDPRVSAAYTTRLDRTLQDLQDRVKEQEALLEELRATTSVPISEGPSQDPKIHLHQLLALKQAYDTLSTTPPYLPPLKSLLPALLAHRTTSSCIQETQECMTSTSHDLTSTLSLLQNEQSEHQDALAIQARLQTRINSLNSTIQQQTQKTPSQLASELKRSLKSAKKHYDAETLNLVRAFHSFINSHLAPMLAAEELGGPIVGEMLSITPQHLIAGFSTQGKPRKPRGNPNMDKRQRRIDEIWGPAPSLSENGEGGEEEEDDEPWDEQRAAAAEMRELSEQLLNGILEADENGTGGYVTLERDSAAARFLVRSKVAQYHFRDARKLKLVDFEKDII</sequence>
<dbReference type="EMBL" id="CP063405">
    <property type="protein sequence ID" value="QSZ29199.1"/>
    <property type="molecule type" value="Genomic_DNA"/>
</dbReference>
<feature type="compositionally biased region" description="Acidic residues" evidence="9">
    <location>
        <begin position="261"/>
        <end position="272"/>
    </location>
</feature>
<dbReference type="PANTHER" id="PTHR14401">
    <property type="entry name" value="CENTROMERE PROTEIN K"/>
    <property type="match status" value="1"/>
</dbReference>
<evidence type="ECO:0000256" key="3">
    <source>
        <dbReference type="ARBA" id="ARBA00005795"/>
    </source>
</evidence>
<feature type="coiled-coil region" evidence="8">
    <location>
        <begin position="17"/>
        <end position="44"/>
    </location>
</feature>
<evidence type="ECO:0000256" key="2">
    <source>
        <dbReference type="ARBA" id="ARBA00004584"/>
    </source>
</evidence>
<evidence type="ECO:0000256" key="7">
    <source>
        <dbReference type="ARBA" id="ARBA00023328"/>
    </source>
</evidence>
<dbReference type="GO" id="GO:0000070">
    <property type="term" value="P:mitotic sister chromatid segregation"/>
    <property type="evidence" value="ECO:0007669"/>
    <property type="project" value="TreeGrafter"/>
</dbReference>
<feature type="compositionally biased region" description="Basic and acidic residues" evidence="9">
    <location>
        <begin position="239"/>
        <end position="248"/>
    </location>
</feature>
<evidence type="ECO:0000313" key="10">
    <source>
        <dbReference type="EMBL" id="QSZ29199.1"/>
    </source>
</evidence>
<dbReference type="AlphaFoldDB" id="A0A8A3P874"/>
<dbReference type="PANTHER" id="PTHR14401:SF6">
    <property type="entry name" value="CENTROMERE PROTEIN K"/>
    <property type="match status" value="1"/>
</dbReference>
<organism evidence="10 11">
    <name type="scientific">Monilinia vaccinii-corymbosi</name>
    <dbReference type="NCBI Taxonomy" id="61207"/>
    <lineage>
        <taxon>Eukaryota</taxon>
        <taxon>Fungi</taxon>
        <taxon>Dikarya</taxon>
        <taxon>Ascomycota</taxon>
        <taxon>Pezizomycotina</taxon>
        <taxon>Leotiomycetes</taxon>
        <taxon>Helotiales</taxon>
        <taxon>Sclerotiniaceae</taxon>
        <taxon>Monilinia</taxon>
    </lineage>
</organism>
<dbReference type="GO" id="GO:0005634">
    <property type="term" value="C:nucleus"/>
    <property type="evidence" value="ECO:0007669"/>
    <property type="project" value="UniProtKB-SubCell"/>
</dbReference>
<evidence type="ECO:0000256" key="5">
    <source>
        <dbReference type="ARBA" id="ARBA00023054"/>
    </source>
</evidence>
<dbReference type="OrthoDB" id="9445768at2759"/>
<comment type="subcellular location">
    <subcellularLocation>
        <location evidence="2">Chromosome</location>
        <location evidence="2">Centromere</location>
    </subcellularLocation>
    <subcellularLocation>
        <location evidence="1">Nucleus</location>
    </subcellularLocation>
</comment>
<protein>
    <recommendedName>
        <fullName evidence="12">Centromere protein Cenp-K</fullName>
    </recommendedName>
</protein>
<evidence type="ECO:0000313" key="11">
    <source>
        <dbReference type="Proteomes" id="UP000672032"/>
    </source>
</evidence>
<dbReference type="GO" id="GO:0051382">
    <property type="term" value="P:kinetochore assembly"/>
    <property type="evidence" value="ECO:0007669"/>
    <property type="project" value="InterPro"/>
</dbReference>
<keyword evidence="7" id="KW-0137">Centromere</keyword>
<dbReference type="InterPro" id="IPR020993">
    <property type="entry name" value="Centromere_CenpK"/>
</dbReference>
<comment type="similarity">
    <text evidence="3">Belongs to the CENP-K/MCM22 family.</text>
</comment>
<dbReference type="Proteomes" id="UP000672032">
    <property type="component" value="Chromosome 1"/>
</dbReference>
<proteinExistence type="inferred from homology"/>
<evidence type="ECO:0000256" key="4">
    <source>
        <dbReference type="ARBA" id="ARBA00022454"/>
    </source>
</evidence>